<evidence type="ECO:0000256" key="5">
    <source>
        <dbReference type="ARBA" id="ARBA00022618"/>
    </source>
</evidence>
<keyword evidence="15" id="KW-1185">Reference proteome</keyword>
<evidence type="ECO:0000256" key="10">
    <source>
        <dbReference type="ARBA" id="ARBA00029986"/>
    </source>
</evidence>
<comment type="domain">
    <text evidence="11">Consists of 3 domains; the N-terminus binds the ribosome, the middle domain has PPIase activity, while the C-terminus has intrinsic chaperone activity on its own.</text>
</comment>
<keyword evidence="8 11" id="KW-0413">Isomerase</keyword>
<dbReference type="InterPro" id="IPR046357">
    <property type="entry name" value="PPIase_dom_sf"/>
</dbReference>
<evidence type="ECO:0000256" key="4">
    <source>
        <dbReference type="ARBA" id="ARBA00016902"/>
    </source>
</evidence>
<name>A0ABU1T181_9ACTO</name>
<dbReference type="SUPFAM" id="SSF54534">
    <property type="entry name" value="FKBP-like"/>
    <property type="match status" value="1"/>
</dbReference>
<dbReference type="PANTHER" id="PTHR30560">
    <property type="entry name" value="TRIGGER FACTOR CHAPERONE AND PEPTIDYL-PROLYL CIS/TRANS ISOMERASE"/>
    <property type="match status" value="1"/>
</dbReference>
<comment type="subcellular location">
    <subcellularLocation>
        <location evidence="11">Cytoplasm</location>
    </subcellularLocation>
    <text evidence="11">About half TF is bound to the ribosome near the polypeptide exit tunnel while the other half is free in the cytoplasm.</text>
</comment>
<dbReference type="EC" id="5.2.1.8" evidence="3 11"/>
<evidence type="ECO:0000259" key="12">
    <source>
        <dbReference type="Pfam" id="PF05697"/>
    </source>
</evidence>
<evidence type="ECO:0000256" key="3">
    <source>
        <dbReference type="ARBA" id="ARBA00013194"/>
    </source>
</evidence>
<keyword evidence="5 11" id="KW-0132">Cell division</keyword>
<evidence type="ECO:0000256" key="7">
    <source>
        <dbReference type="ARBA" id="ARBA00023186"/>
    </source>
</evidence>
<proteinExistence type="inferred from homology"/>
<evidence type="ECO:0000256" key="11">
    <source>
        <dbReference type="HAMAP-Rule" id="MF_00303"/>
    </source>
</evidence>
<accession>A0ABU1T181</accession>
<dbReference type="PANTHER" id="PTHR30560:SF3">
    <property type="entry name" value="TRIGGER FACTOR-LIKE PROTEIN TIG, CHLOROPLASTIC"/>
    <property type="match status" value="1"/>
</dbReference>
<reference evidence="14 15" key="1">
    <citation type="submission" date="2023-07" db="EMBL/GenBank/DDBJ databases">
        <title>Sequencing the genomes of 1000 actinobacteria strains.</title>
        <authorList>
            <person name="Klenk H.-P."/>
        </authorList>
    </citation>
    <scope>NUCLEOTIDE SEQUENCE [LARGE SCALE GENOMIC DNA]</scope>
    <source>
        <strain evidence="14 15">DSM 15539</strain>
    </source>
</reference>
<dbReference type="RefSeq" id="WP_309955549.1">
    <property type="nucleotide sequence ID" value="NZ_JAVDUJ010000001.1"/>
</dbReference>
<protein>
    <recommendedName>
        <fullName evidence="4 11">Trigger factor</fullName>
        <shortName evidence="11">TF</shortName>
        <ecNumber evidence="3 11">5.2.1.8</ecNumber>
    </recommendedName>
    <alternativeName>
        <fullName evidence="10 11">PPIase</fullName>
    </alternativeName>
</protein>
<comment type="function">
    <text evidence="11">Involved in protein export. Acts as a chaperone by maintaining the newly synthesized protein in an open conformation. Functions as a peptidyl-prolyl cis-trans isomerase.</text>
</comment>
<comment type="catalytic activity">
    <reaction evidence="1 11">
        <text>[protein]-peptidylproline (omega=180) = [protein]-peptidylproline (omega=0)</text>
        <dbReference type="Rhea" id="RHEA:16237"/>
        <dbReference type="Rhea" id="RHEA-COMP:10747"/>
        <dbReference type="Rhea" id="RHEA-COMP:10748"/>
        <dbReference type="ChEBI" id="CHEBI:83833"/>
        <dbReference type="ChEBI" id="CHEBI:83834"/>
        <dbReference type="EC" id="5.2.1.8"/>
    </reaction>
</comment>
<keyword evidence="11" id="KW-0963">Cytoplasm</keyword>
<evidence type="ECO:0000256" key="6">
    <source>
        <dbReference type="ARBA" id="ARBA00023110"/>
    </source>
</evidence>
<dbReference type="Gene3D" id="1.10.3120.10">
    <property type="entry name" value="Trigger factor, C-terminal domain"/>
    <property type="match status" value="1"/>
</dbReference>
<keyword evidence="6 11" id="KW-0697">Rotamase</keyword>
<dbReference type="Pfam" id="PF05698">
    <property type="entry name" value="Trigger_C"/>
    <property type="match status" value="1"/>
</dbReference>
<dbReference type="Pfam" id="PF05697">
    <property type="entry name" value="Trigger_N"/>
    <property type="match status" value="1"/>
</dbReference>
<dbReference type="InterPro" id="IPR036611">
    <property type="entry name" value="Trigger_fac_ribosome-bd_sf"/>
</dbReference>
<dbReference type="InterPro" id="IPR008881">
    <property type="entry name" value="Trigger_fac_ribosome-bd_bac"/>
</dbReference>
<evidence type="ECO:0000256" key="1">
    <source>
        <dbReference type="ARBA" id="ARBA00000971"/>
    </source>
</evidence>
<evidence type="ECO:0000256" key="9">
    <source>
        <dbReference type="ARBA" id="ARBA00023306"/>
    </source>
</evidence>
<dbReference type="Gene3D" id="3.30.70.1050">
    <property type="entry name" value="Trigger factor ribosome-binding domain"/>
    <property type="match status" value="1"/>
</dbReference>
<keyword evidence="7 11" id="KW-0143">Chaperone</keyword>
<feature type="domain" description="Trigger factor C-terminal" evidence="13">
    <location>
        <begin position="262"/>
        <end position="399"/>
    </location>
</feature>
<dbReference type="Proteomes" id="UP001266099">
    <property type="component" value="Unassembled WGS sequence"/>
</dbReference>
<evidence type="ECO:0000259" key="13">
    <source>
        <dbReference type="Pfam" id="PF05698"/>
    </source>
</evidence>
<dbReference type="InterPro" id="IPR008880">
    <property type="entry name" value="Trigger_fac_C"/>
</dbReference>
<evidence type="ECO:0000313" key="14">
    <source>
        <dbReference type="EMBL" id="MDR6939128.1"/>
    </source>
</evidence>
<dbReference type="InterPro" id="IPR027304">
    <property type="entry name" value="Trigger_fact/SurA_dom_sf"/>
</dbReference>
<feature type="domain" description="Trigger factor ribosome-binding bacterial" evidence="12">
    <location>
        <begin position="1"/>
        <end position="150"/>
    </location>
</feature>
<dbReference type="EMBL" id="JAVDUJ010000001">
    <property type="protein sequence ID" value="MDR6939128.1"/>
    <property type="molecule type" value="Genomic_DNA"/>
</dbReference>
<evidence type="ECO:0000256" key="8">
    <source>
        <dbReference type="ARBA" id="ARBA00023235"/>
    </source>
</evidence>
<dbReference type="SUPFAM" id="SSF109998">
    <property type="entry name" value="Triger factor/SurA peptide-binding domain-like"/>
    <property type="match status" value="1"/>
</dbReference>
<dbReference type="NCBIfam" id="TIGR00115">
    <property type="entry name" value="tig"/>
    <property type="match status" value="1"/>
</dbReference>
<comment type="caution">
    <text evidence="14">The sequence shown here is derived from an EMBL/GenBank/DDBJ whole genome shotgun (WGS) entry which is preliminary data.</text>
</comment>
<dbReference type="InterPro" id="IPR005215">
    <property type="entry name" value="Trig_fac"/>
</dbReference>
<evidence type="ECO:0000313" key="15">
    <source>
        <dbReference type="Proteomes" id="UP001266099"/>
    </source>
</evidence>
<comment type="similarity">
    <text evidence="2 11">Belongs to the FKBP-type PPIase family. Tig subfamily.</text>
</comment>
<organism evidence="14 15">
    <name type="scientific">Arcanobacterium hippocoleae</name>
    <dbReference type="NCBI Taxonomy" id="149017"/>
    <lineage>
        <taxon>Bacteria</taxon>
        <taxon>Bacillati</taxon>
        <taxon>Actinomycetota</taxon>
        <taxon>Actinomycetes</taxon>
        <taxon>Actinomycetales</taxon>
        <taxon>Actinomycetaceae</taxon>
        <taxon>Arcanobacterium</taxon>
    </lineage>
</organism>
<dbReference type="Gene3D" id="3.10.50.40">
    <property type="match status" value="1"/>
</dbReference>
<gene>
    <name evidence="11" type="primary">tig</name>
    <name evidence="14" type="ORF">J2S36_000671</name>
</gene>
<dbReference type="SUPFAM" id="SSF102735">
    <property type="entry name" value="Trigger factor ribosome-binding domain"/>
    <property type="match status" value="1"/>
</dbReference>
<evidence type="ECO:0000256" key="2">
    <source>
        <dbReference type="ARBA" id="ARBA00005464"/>
    </source>
</evidence>
<dbReference type="InterPro" id="IPR037041">
    <property type="entry name" value="Trigger_fac_C_sf"/>
</dbReference>
<keyword evidence="9 11" id="KW-0131">Cell cycle</keyword>
<dbReference type="HAMAP" id="MF_00303">
    <property type="entry name" value="Trigger_factor_Tig"/>
    <property type="match status" value="1"/>
</dbReference>
<sequence length="507" mass="54824">MNNSVEYLSDTRVKLDIAVPAAEFGAAYDKAAKSLAKQVNIPGFRKGKAPRRVLEANIGKGYIIEQAINDNLDSYYQQAVAEAGVKPMSRPEVEINEVPEMKGEKDETALKFTVAVDVVPEISLPDPAGITIEVPATDVSDADVEAALTDLRERFATLTDVDRAAKVGDYVNIDLVAKIGDEEVDDMAGVSYKIGDGNMLEGQDEALTGVQAGDTVEFSAKLAGGAHEGEAAEVTITVHSVKESVLPEADDDFAQLASEFDTIAELQDDLRESAAKKKSREQLMGAEQRLVDELLKRADFPLPESVVEEEVKRHLEQEGKHDDDAHATEVRKEVTEQLKLQLLLDAYAEGYGVDVAQEELLNFLVSQAQMYGMDPNQFIQAAAQANQINAFAGELARNKGVIASLRRANIVDEKGAKVDVVAVLGEAPEDEKTPEFEKKIARKATTAPVTEVAKAAEKAAAQAADEVVAPAKSALKAEWIAYRVATGELTEAEAKKLTKDQLIEYQG</sequence>